<dbReference type="AlphaFoldDB" id="A0A2P2LJR2"/>
<reference evidence="1" key="1">
    <citation type="submission" date="2018-02" db="EMBL/GenBank/DDBJ databases">
        <title>Rhizophora mucronata_Transcriptome.</title>
        <authorList>
            <person name="Meera S.P."/>
            <person name="Sreeshan A."/>
            <person name="Augustine A."/>
        </authorList>
    </citation>
    <scope>NUCLEOTIDE SEQUENCE</scope>
    <source>
        <tissue evidence="1">Leaf</tissue>
    </source>
</reference>
<evidence type="ECO:0000313" key="1">
    <source>
        <dbReference type="EMBL" id="MBX18200.1"/>
    </source>
</evidence>
<accession>A0A2P2LJR2</accession>
<protein>
    <submittedName>
        <fullName evidence="1">Uncharacterized protein</fullName>
    </submittedName>
</protein>
<organism evidence="1">
    <name type="scientific">Rhizophora mucronata</name>
    <name type="common">Asiatic mangrove</name>
    <dbReference type="NCBI Taxonomy" id="61149"/>
    <lineage>
        <taxon>Eukaryota</taxon>
        <taxon>Viridiplantae</taxon>
        <taxon>Streptophyta</taxon>
        <taxon>Embryophyta</taxon>
        <taxon>Tracheophyta</taxon>
        <taxon>Spermatophyta</taxon>
        <taxon>Magnoliopsida</taxon>
        <taxon>eudicotyledons</taxon>
        <taxon>Gunneridae</taxon>
        <taxon>Pentapetalae</taxon>
        <taxon>rosids</taxon>
        <taxon>fabids</taxon>
        <taxon>Malpighiales</taxon>
        <taxon>Rhizophoraceae</taxon>
        <taxon>Rhizophora</taxon>
    </lineage>
</organism>
<name>A0A2P2LJR2_RHIMU</name>
<dbReference type="EMBL" id="GGEC01037716">
    <property type="protein sequence ID" value="MBX18200.1"/>
    <property type="molecule type" value="Transcribed_RNA"/>
</dbReference>
<proteinExistence type="predicted"/>
<sequence length="66" mass="7496">MQLTGELCQGLLPAEVHFCISKIFFGSLYLTIPIIKIRRILNLGQFALFGGLLRHKLPPRLKAQDF</sequence>